<evidence type="ECO:0000313" key="3">
    <source>
        <dbReference type="Proteomes" id="UP001205890"/>
    </source>
</evidence>
<gene>
    <name evidence="2" type="ORF">NK718_21315</name>
</gene>
<sequence>MAKKKDRGDSEFVLFNVLYEDGSRSSNRRVPRADLGGLDGDEPARAAIEAQDRDIAARSGRPRGRIKTIERA</sequence>
<name>A0ABT1LHU3_9HYPH</name>
<evidence type="ECO:0000313" key="2">
    <source>
        <dbReference type="EMBL" id="MCP8941069.1"/>
    </source>
</evidence>
<keyword evidence="3" id="KW-1185">Reference proteome</keyword>
<protein>
    <submittedName>
        <fullName evidence="2">Uncharacterized protein</fullName>
    </submittedName>
</protein>
<dbReference type="EMBL" id="JANCLU010000035">
    <property type="protein sequence ID" value="MCP8941069.1"/>
    <property type="molecule type" value="Genomic_DNA"/>
</dbReference>
<comment type="caution">
    <text evidence="2">The sequence shown here is derived from an EMBL/GenBank/DDBJ whole genome shotgun (WGS) entry which is preliminary data.</text>
</comment>
<reference evidence="2 3" key="1">
    <citation type="submission" date="2022-07" db="EMBL/GenBank/DDBJ databases">
        <authorList>
            <person name="Li W.-J."/>
            <person name="Deng Q.-Q."/>
        </authorList>
    </citation>
    <scope>NUCLEOTIDE SEQUENCE [LARGE SCALE GENOMIC DNA]</scope>
    <source>
        <strain evidence="2 3">SYSU M60028</strain>
    </source>
</reference>
<feature type="region of interest" description="Disordered" evidence="1">
    <location>
        <begin position="23"/>
        <end position="72"/>
    </location>
</feature>
<accession>A0ABT1LHU3</accession>
<dbReference type="Proteomes" id="UP001205890">
    <property type="component" value="Unassembled WGS sequence"/>
</dbReference>
<proteinExistence type="predicted"/>
<dbReference type="RefSeq" id="WP_254746503.1">
    <property type="nucleotide sequence ID" value="NZ_JANCLU010000035.1"/>
</dbReference>
<evidence type="ECO:0000256" key="1">
    <source>
        <dbReference type="SAM" id="MobiDB-lite"/>
    </source>
</evidence>
<organism evidence="2 3">
    <name type="scientific">Alsobacter ponti</name>
    <dbReference type="NCBI Taxonomy" id="2962936"/>
    <lineage>
        <taxon>Bacteria</taxon>
        <taxon>Pseudomonadati</taxon>
        <taxon>Pseudomonadota</taxon>
        <taxon>Alphaproteobacteria</taxon>
        <taxon>Hyphomicrobiales</taxon>
        <taxon>Alsobacteraceae</taxon>
        <taxon>Alsobacter</taxon>
    </lineage>
</organism>